<dbReference type="PIRSF" id="PIRSF010631">
    <property type="entry name" value="A-rhamnsds"/>
    <property type="match status" value="1"/>
</dbReference>
<comment type="caution">
    <text evidence="8">The sequence shown here is derived from an EMBL/GenBank/DDBJ whole genome shotgun (WGS) entry which is preliminary data.</text>
</comment>
<feature type="domain" description="Alpha-L-rhamnosidase six-hairpin glycosidase" evidence="6">
    <location>
        <begin position="460"/>
        <end position="815"/>
    </location>
</feature>
<dbReference type="GO" id="GO:0030596">
    <property type="term" value="F:alpha-L-rhamnosidase activity"/>
    <property type="evidence" value="ECO:0007669"/>
    <property type="project" value="UniProtKB-EC"/>
</dbReference>
<dbReference type="InterPro" id="IPR016007">
    <property type="entry name" value="Alpha_rhamnosid"/>
</dbReference>
<name>A0A3D9KZP0_MARFU</name>
<protein>
    <recommendedName>
        <fullName evidence="2">alpha-L-rhamnosidase</fullName>
        <ecNumber evidence="2">3.2.1.40</ecNumber>
    </recommendedName>
</protein>
<dbReference type="RefSeq" id="WP_115869553.1">
    <property type="nucleotide sequence ID" value="NZ_QREG01000020.1"/>
</dbReference>
<dbReference type="InterPro" id="IPR035398">
    <property type="entry name" value="Bac_rhamnosid_C"/>
</dbReference>
<evidence type="ECO:0000259" key="4">
    <source>
        <dbReference type="Pfam" id="PF05592"/>
    </source>
</evidence>
<dbReference type="InterPro" id="IPR013737">
    <property type="entry name" value="Bac_rhamnosid_N"/>
</dbReference>
<dbReference type="Gene3D" id="2.60.420.10">
    <property type="entry name" value="Maltose phosphorylase, domain 3"/>
    <property type="match status" value="1"/>
</dbReference>
<dbReference type="AlphaFoldDB" id="A0A3D9KZP0"/>
<dbReference type="EC" id="3.2.1.40" evidence="2"/>
<evidence type="ECO:0000313" key="8">
    <source>
        <dbReference type="EMBL" id="RED94672.1"/>
    </source>
</evidence>
<dbReference type="InterPro" id="IPR008902">
    <property type="entry name" value="Rhamnosid_concanavalin"/>
</dbReference>
<dbReference type="Pfam" id="PF25788">
    <property type="entry name" value="Ig_Rha78A_N"/>
    <property type="match status" value="1"/>
</dbReference>
<dbReference type="EMBL" id="QREG01000020">
    <property type="protein sequence ID" value="RED94672.1"/>
    <property type="molecule type" value="Genomic_DNA"/>
</dbReference>
<proteinExistence type="predicted"/>
<feature type="domain" description="Alpha-L-rhamnosidase C-terminal" evidence="7">
    <location>
        <begin position="823"/>
        <end position="892"/>
    </location>
</feature>
<dbReference type="GO" id="GO:0005975">
    <property type="term" value="P:carbohydrate metabolic process"/>
    <property type="evidence" value="ECO:0007669"/>
    <property type="project" value="InterPro"/>
</dbReference>
<dbReference type="Pfam" id="PF17390">
    <property type="entry name" value="Bac_rhamnosid_C"/>
    <property type="match status" value="1"/>
</dbReference>
<keyword evidence="9" id="KW-1185">Reference proteome</keyword>
<keyword evidence="3" id="KW-0378">Hydrolase</keyword>
<organism evidence="8 9">
    <name type="scientific">Marinoscillum furvescens DSM 4134</name>
    <dbReference type="NCBI Taxonomy" id="1122208"/>
    <lineage>
        <taxon>Bacteria</taxon>
        <taxon>Pseudomonadati</taxon>
        <taxon>Bacteroidota</taxon>
        <taxon>Cytophagia</taxon>
        <taxon>Cytophagales</taxon>
        <taxon>Reichenbachiellaceae</taxon>
        <taxon>Marinoscillum</taxon>
    </lineage>
</organism>
<dbReference type="Proteomes" id="UP000256779">
    <property type="component" value="Unassembled WGS sequence"/>
</dbReference>
<dbReference type="Gene3D" id="2.60.120.260">
    <property type="entry name" value="Galactose-binding domain-like"/>
    <property type="match status" value="2"/>
</dbReference>
<sequence>MKLIFSISLSILFFTLLMIGCKPEPVSLIEVSELNVSFVQNVDDFPRISWKVKSDESGYMQSSFHLLVSDNQKGIDAEQGNVWDSEKKESGQSAIQKFSDIKIRSGEDYFFKVKVWDTAGIESNWSKVVKVTAPIHYPEDWKGKWITYDYDPKAPLPIFRKLFSRASGDVNRVRLFIAGPGFYEAYLNGKKIGKNVLDPGQTNYEDYTFYTAYDIDPTEIENENVLGVMLGNGWYNQNQVWKAPNQEYSRMAYGQPTFIAQLVIDYSNGSREVLASDESWSWTNGPIMYSNIYGGETYDATREVDDWLSPYASTENWNSTQLAENHPTELFEQFAEPIQKMGTVDVKKVTEVEGGKYIFDFGQNFAGWAKLKINGQKGQAITIRFAEEIDSMGNLDPTSTGVRATKVVQTSKYICKGEGLEVWEPRFTYHGFRYAEVSGLTEKPSADLLTGIVVYSSVERIGSFTSSEENINKLHDLANWTITSNIHSIPTDCPHRERCGWTGDAHALAQSLLFNYDAPRFLKKYMLDMRSSARNEAKELYFGESFHDRSIITKPKGIPTMIVPGKRTSGTASPDWGTAMVQLPWYLYLYNGDKSILNEFYPDMKTWVEYIHSKNINGIITHGLGDWCPPGGNSNIDCAVPVSSSAFHILDVSLMLQIAKALGKTKDADDFSDKLKILKESFNQEFYDPGAGSYGSQTGNAMALEIGIVPEENKTKVAAAIVKNIHEEFDGFLNTGIFGIGRVFKVLCENGYEEEVHRLLSKKDNRSFATMWKYYDATTLWEVLPIDENYDYNMLNHRSHSHPMQAGYDSWFYSGIAGINLSAKGPGFKKIVFKPYLTQHLEEASASYESPYGIIKSSWESQDNKFVWNLSIPENSSAEILVPVYGKSKSIKVNGKGHSYQIAKDGFAYLGTFTSGIYKIEAE</sequence>
<evidence type="ECO:0000259" key="6">
    <source>
        <dbReference type="Pfam" id="PF17389"/>
    </source>
</evidence>
<evidence type="ECO:0000259" key="5">
    <source>
        <dbReference type="Pfam" id="PF08531"/>
    </source>
</evidence>
<dbReference type="InterPro" id="IPR035396">
    <property type="entry name" value="Bac_rhamnosid6H"/>
</dbReference>
<evidence type="ECO:0000313" key="9">
    <source>
        <dbReference type="Proteomes" id="UP000256779"/>
    </source>
</evidence>
<dbReference type="InterPro" id="IPR012341">
    <property type="entry name" value="6hp_glycosidase-like_sf"/>
</dbReference>
<evidence type="ECO:0000256" key="1">
    <source>
        <dbReference type="ARBA" id="ARBA00001445"/>
    </source>
</evidence>
<evidence type="ECO:0000256" key="3">
    <source>
        <dbReference type="ARBA" id="ARBA00022801"/>
    </source>
</evidence>
<dbReference type="OrthoDB" id="9815108at2"/>
<evidence type="ECO:0000256" key="2">
    <source>
        <dbReference type="ARBA" id="ARBA00012652"/>
    </source>
</evidence>
<dbReference type="SUPFAM" id="SSF48208">
    <property type="entry name" value="Six-hairpin glycosidases"/>
    <property type="match status" value="1"/>
</dbReference>
<dbReference type="Gene3D" id="1.50.10.10">
    <property type="match status" value="1"/>
</dbReference>
<accession>A0A3D9KZP0</accession>
<reference evidence="8 9" key="1">
    <citation type="submission" date="2018-07" db="EMBL/GenBank/DDBJ databases">
        <title>Genomic Encyclopedia of Type Strains, Phase IV (KMG-IV): sequencing the most valuable type-strain genomes for metagenomic binning, comparative biology and taxonomic classification.</title>
        <authorList>
            <person name="Goeker M."/>
        </authorList>
    </citation>
    <scope>NUCLEOTIDE SEQUENCE [LARGE SCALE GENOMIC DNA]</scope>
    <source>
        <strain evidence="8 9">DSM 4134</strain>
    </source>
</reference>
<feature type="domain" description="Bacterial alpha-L-rhamnosidase N-terminal" evidence="5">
    <location>
        <begin position="169"/>
        <end position="340"/>
    </location>
</feature>
<dbReference type="Pfam" id="PF08531">
    <property type="entry name" value="Bac_rhamnosid_N"/>
    <property type="match status" value="1"/>
</dbReference>
<evidence type="ECO:0000259" key="7">
    <source>
        <dbReference type="Pfam" id="PF17390"/>
    </source>
</evidence>
<dbReference type="InterPro" id="IPR013783">
    <property type="entry name" value="Ig-like_fold"/>
</dbReference>
<dbReference type="Gene3D" id="2.60.40.10">
    <property type="entry name" value="Immunoglobulins"/>
    <property type="match status" value="1"/>
</dbReference>
<dbReference type="PANTHER" id="PTHR33307">
    <property type="entry name" value="ALPHA-RHAMNOSIDASE (EUROFUNG)"/>
    <property type="match status" value="1"/>
</dbReference>
<dbReference type="Pfam" id="PF05592">
    <property type="entry name" value="Bac_rhamnosid"/>
    <property type="match status" value="1"/>
</dbReference>
<feature type="domain" description="Alpha-L-rhamnosidase concanavalin-like" evidence="4">
    <location>
        <begin position="351"/>
        <end position="455"/>
    </location>
</feature>
<dbReference type="InterPro" id="IPR008928">
    <property type="entry name" value="6-hairpin_glycosidase_sf"/>
</dbReference>
<gene>
    <name evidence="8" type="ORF">C7460_12067</name>
</gene>
<dbReference type="PROSITE" id="PS51257">
    <property type="entry name" value="PROKAR_LIPOPROTEIN"/>
    <property type="match status" value="1"/>
</dbReference>
<dbReference type="Pfam" id="PF17389">
    <property type="entry name" value="Bac_rhamnosid6H"/>
    <property type="match status" value="1"/>
</dbReference>
<comment type="catalytic activity">
    <reaction evidence="1">
        <text>Hydrolysis of terminal non-reducing alpha-L-rhamnose residues in alpha-L-rhamnosides.</text>
        <dbReference type="EC" id="3.2.1.40"/>
    </reaction>
</comment>
<dbReference type="PANTHER" id="PTHR33307:SF6">
    <property type="entry name" value="ALPHA-RHAMNOSIDASE (EUROFUNG)-RELATED"/>
    <property type="match status" value="1"/>
</dbReference>